<dbReference type="RefSeq" id="WP_250672649.1">
    <property type="nucleotide sequence ID" value="NZ_JAKMAI010000006.1"/>
</dbReference>
<comment type="caution">
    <text evidence="9">The sequence shown here is derived from an EMBL/GenBank/DDBJ whole genome shotgun (WGS) entry which is preliminary data.</text>
</comment>
<dbReference type="InterPro" id="IPR002300">
    <property type="entry name" value="aa-tRNA-synth_Ia"/>
</dbReference>
<dbReference type="Pfam" id="PF00133">
    <property type="entry name" value="tRNA-synt_1"/>
    <property type="match status" value="1"/>
</dbReference>
<dbReference type="InterPro" id="IPR014729">
    <property type="entry name" value="Rossmann-like_a/b/a_fold"/>
</dbReference>
<accession>A0ABT0TWA5</accession>
<dbReference type="PANTHER" id="PTHR11946">
    <property type="entry name" value="VALYL-TRNA SYNTHETASES"/>
    <property type="match status" value="1"/>
</dbReference>
<dbReference type="Gene3D" id="1.10.730.10">
    <property type="entry name" value="Isoleucyl-tRNA Synthetase, Domain 1"/>
    <property type="match status" value="1"/>
</dbReference>
<evidence type="ECO:0000259" key="8">
    <source>
        <dbReference type="Pfam" id="PF00133"/>
    </source>
</evidence>
<sequence length="125" mass="14600">MIIMSLYIFKNNDKLKIPFKNIFITGLIKDDNGIKMSKSNKNIINPIDLINNNNNYIGSDVLRISLLSININNKYINFDKTKIEFGKKFCNKIHNINIFILKNININKNINIIKIKKNDILIFDK</sequence>
<organism evidence="9 10">
    <name type="scientific">endosymbiont of Metamasius hemipterus</name>
    <dbReference type="NCBI Taxonomy" id="204627"/>
    <lineage>
        <taxon>Bacteria</taxon>
        <taxon>Pseudomonadati</taxon>
        <taxon>Pseudomonadota</taxon>
        <taxon>Gammaproteobacteria</taxon>
        <taxon>Candidatus Nardonella</taxon>
    </lineage>
</organism>
<keyword evidence="2 9" id="KW-0436">Ligase</keyword>
<dbReference type="SUPFAM" id="SSF52374">
    <property type="entry name" value="Nucleotidylyl transferase"/>
    <property type="match status" value="1"/>
</dbReference>
<dbReference type="GO" id="GO:0016874">
    <property type="term" value="F:ligase activity"/>
    <property type="evidence" value="ECO:0007669"/>
    <property type="project" value="UniProtKB-KW"/>
</dbReference>
<evidence type="ECO:0000256" key="4">
    <source>
        <dbReference type="ARBA" id="ARBA00022840"/>
    </source>
</evidence>
<feature type="domain" description="Aminoacyl-tRNA synthetase class Ia" evidence="8">
    <location>
        <begin position="1"/>
        <end position="69"/>
    </location>
</feature>
<evidence type="ECO:0000256" key="7">
    <source>
        <dbReference type="ARBA" id="ARBA00029936"/>
    </source>
</evidence>
<keyword evidence="10" id="KW-1185">Reference proteome</keyword>
<dbReference type="Proteomes" id="UP001203831">
    <property type="component" value="Unassembled WGS sequence"/>
</dbReference>
<name>A0ABT0TWA5_9GAMM</name>
<dbReference type="PANTHER" id="PTHR11946:SF93">
    <property type="entry name" value="VALINE--TRNA LIGASE, CHLOROPLASTIC_MITOCHONDRIAL 2"/>
    <property type="match status" value="1"/>
</dbReference>
<proteinExistence type="predicted"/>
<evidence type="ECO:0000256" key="2">
    <source>
        <dbReference type="ARBA" id="ARBA00022598"/>
    </source>
</evidence>
<evidence type="ECO:0000256" key="1">
    <source>
        <dbReference type="ARBA" id="ARBA00013169"/>
    </source>
</evidence>
<gene>
    <name evidence="9" type="ORF">L7J86_00540</name>
</gene>
<evidence type="ECO:0000313" key="9">
    <source>
        <dbReference type="EMBL" id="MCM0158282.1"/>
    </source>
</evidence>
<dbReference type="InterPro" id="IPR002303">
    <property type="entry name" value="Valyl-tRNA_ligase"/>
</dbReference>
<protein>
    <recommendedName>
        <fullName evidence="1">valine--tRNA ligase</fullName>
        <ecNumber evidence="1">6.1.1.9</ecNumber>
    </recommendedName>
    <alternativeName>
        <fullName evidence="7">Valyl-tRNA synthetase</fullName>
    </alternativeName>
</protein>
<evidence type="ECO:0000256" key="6">
    <source>
        <dbReference type="ARBA" id="ARBA00023146"/>
    </source>
</evidence>
<keyword evidence="4" id="KW-0067">ATP-binding</keyword>
<reference evidence="9" key="1">
    <citation type="submission" date="2022-01" db="EMBL/GenBank/DDBJ databases">
        <title>Genome assemble of Metamasius hemipterus Nardonella endosymbiont.</title>
        <authorList>
            <person name="Palmieri L."/>
            <person name="Pavarini R."/>
            <person name="Sharma P."/>
        </authorList>
    </citation>
    <scope>NUCLEOTIDE SEQUENCE [LARGE SCALE GENOMIC DNA]</scope>
    <source>
        <strain evidence="9">NARMHE1</strain>
    </source>
</reference>
<evidence type="ECO:0000313" key="10">
    <source>
        <dbReference type="Proteomes" id="UP001203831"/>
    </source>
</evidence>
<dbReference type="EC" id="6.1.1.9" evidence="1"/>
<keyword evidence="3" id="KW-0547">Nucleotide-binding</keyword>
<evidence type="ECO:0000256" key="5">
    <source>
        <dbReference type="ARBA" id="ARBA00022917"/>
    </source>
</evidence>
<evidence type="ECO:0000256" key="3">
    <source>
        <dbReference type="ARBA" id="ARBA00022741"/>
    </source>
</evidence>
<dbReference type="EMBL" id="JAKMAI010000006">
    <property type="protein sequence ID" value="MCM0158282.1"/>
    <property type="molecule type" value="Genomic_DNA"/>
</dbReference>
<keyword evidence="6" id="KW-0030">Aminoacyl-tRNA synthetase</keyword>
<keyword evidence="5" id="KW-0648">Protein biosynthesis</keyword>
<dbReference type="Gene3D" id="3.40.50.620">
    <property type="entry name" value="HUPs"/>
    <property type="match status" value="1"/>
</dbReference>